<gene>
    <name evidence="2" type="ORF">IAC79_04040</name>
</gene>
<dbReference type="SUPFAM" id="SSF53448">
    <property type="entry name" value="Nucleotide-diphospho-sugar transferases"/>
    <property type="match status" value="1"/>
</dbReference>
<proteinExistence type="predicted"/>
<dbReference type="InterPro" id="IPR001173">
    <property type="entry name" value="Glyco_trans_2-like"/>
</dbReference>
<dbReference type="AlphaFoldDB" id="A0A9D1T2R3"/>
<evidence type="ECO:0000313" key="2">
    <source>
        <dbReference type="EMBL" id="HIV09266.1"/>
    </source>
</evidence>
<dbReference type="PANTHER" id="PTHR43179:SF7">
    <property type="entry name" value="RHAMNOSYLTRANSFERASE WBBL"/>
    <property type="match status" value="1"/>
</dbReference>
<sequence length="75" mass="8068">MRARLTVIIVAWNHPELLARCLDAVLRHLPEAQVIVVDNASQPPLHVPPGVTLLRAPRNLGFAGGNNLALPHAEG</sequence>
<dbReference type="Proteomes" id="UP000886845">
    <property type="component" value="Unassembled WGS sequence"/>
</dbReference>
<evidence type="ECO:0000259" key="1">
    <source>
        <dbReference type="Pfam" id="PF00535"/>
    </source>
</evidence>
<name>A0A9D1T2R3_9BACT</name>
<dbReference type="InterPro" id="IPR029044">
    <property type="entry name" value="Nucleotide-diphossugar_trans"/>
</dbReference>
<feature type="non-terminal residue" evidence="2">
    <location>
        <position position="75"/>
    </location>
</feature>
<reference evidence="2" key="1">
    <citation type="submission" date="2020-10" db="EMBL/GenBank/DDBJ databases">
        <authorList>
            <person name="Gilroy R."/>
        </authorList>
    </citation>
    <scope>NUCLEOTIDE SEQUENCE</scope>
    <source>
        <strain evidence="2">35461</strain>
    </source>
</reference>
<comment type="caution">
    <text evidence="2">The sequence shown here is derived from an EMBL/GenBank/DDBJ whole genome shotgun (WGS) entry which is preliminary data.</text>
</comment>
<dbReference type="Gene3D" id="3.90.550.10">
    <property type="entry name" value="Spore Coat Polysaccharide Biosynthesis Protein SpsA, Chain A"/>
    <property type="match status" value="1"/>
</dbReference>
<feature type="domain" description="Glycosyltransferase 2-like" evidence="1">
    <location>
        <begin position="6"/>
        <end position="75"/>
    </location>
</feature>
<organism evidence="2 3">
    <name type="scientific">Candidatus Spyradenecus faecavium</name>
    <dbReference type="NCBI Taxonomy" id="2840947"/>
    <lineage>
        <taxon>Bacteria</taxon>
        <taxon>Pseudomonadati</taxon>
        <taxon>Lentisphaerota</taxon>
        <taxon>Lentisphaeria</taxon>
        <taxon>Lentisphaerales</taxon>
        <taxon>Lentisphaeraceae</taxon>
        <taxon>Lentisphaeraceae incertae sedis</taxon>
        <taxon>Candidatus Spyradenecus</taxon>
    </lineage>
</organism>
<dbReference type="PANTHER" id="PTHR43179">
    <property type="entry name" value="RHAMNOSYLTRANSFERASE WBBL"/>
    <property type="match status" value="1"/>
</dbReference>
<protein>
    <submittedName>
        <fullName evidence="2">Glycosyltransferase</fullName>
    </submittedName>
</protein>
<evidence type="ECO:0000313" key="3">
    <source>
        <dbReference type="Proteomes" id="UP000886845"/>
    </source>
</evidence>
<dbReference type="Pfam" id="PF00535">
    <property type="entry name" value="Glycos_transf_2"/>
    <property type="match status" value="1"/>
</dbReference>
<reference evidence="2" key="2">
    <citation type="journal article" date="2021" name="PeerJ">
        <title>Extensive microbial diversity within the chicken gut microbiome revealed by metagenomics and culture.</title>
        <authorList>
            <person name="Gilroy R."/>
            <person name="Ravi A."/>
            <person name="Getino M."/>
            <person name="Pursley I."/>
            <person name="Horton D.L."/>
            <person name="Alikhan N.F."/>
            <person name="Baker D."/>
            <person name="Gharbi K."/>
            <person name="Hall N."/>
            <person name="Watson M."/>
            <person name="Adriaenssens E.M."/>
            <person name="Foster-Nyarko E."/>
            <person name="Jarju S."/>
            <person name="Secka A."/>
            <person name="Antonio M."/>
            <person name="Oren A."/>
            <person name="Chaudhuri R.R."/>
            <person name="La Ragione R."/>
            <person name="Hildebrand F."/>
            <person name="Pallen M.J."/>
        </authorList>
    </citation>
    <scope>NUCLEOTIDE SEQUENCE</scope>
    <source>
        <strain evidence="2">35461</strain>
    </source>
</reference>
<dbReference type="EMBL" id="DVOR01000128">
    <property type="protein sequence ID" value="HIV09266.1"/>
    <property type="molecule type" value="Genomic_DNA"/>
</dbReference>
<accession>A0A9D1T2R3</accession>